<gene>
    <name evidence="4" type="ORF">OHK93_006690</name>
</gene>
<dbReference type="GO" id="GO:0005634">
    <property type="term" value="C:nucleus"/>
    <property type="evidence" value="ECO:0007669"/>
    <property type="project" value="TreeGrafter"/>
</dbReference>
<proteinExistence type="inferred from homology"/>
<dbReference type="PANTHER" id="PTHR48070:SF3">
    <property type="entry name" value="ESTERASE DBAE-RELATED"/>
    <property type="match status" value="1"/>
</dbReference>
<keyword evidence="5" id="KW-1185">Reference proteome</keyword>
<dbReference type="EMBL" id="JAPUFD010000005">
    <property type="protein sequence ID" value="MDI1487420.1"/>
    <property type="molecule type" value="Genomic_DNA"/>
</dbReference>
<evidence type="ECO:0000256" key="2">
    <source>
        <dbReference type="ARBA" id="ARBA00022801"/>
    </source>
</evidence>
<sequence length="286" mass="30919">MALLPDPTPNSTPSTPLPRILCLHGGGTSATIFKIQTRHLARTLAPYFRLIYVDGPFPSDAGPGVLPVFVDCGPYYRWMPPESFEDVEAGVQEQVVAARRTRERVVDAIKRDEEREVEKAGGKGGVGEVVGVLGFSQGARMAAGLLADQAASGDEKGITGMPEWKFGVLLCGSYPPYSIANAGKRPEEFKGAKDEHGVLEPPAEHEVMGDVPTVHVRGLRDPHLEKGRRLGRYFGGEKEEMEFEMGHYLPQAAGDVASGGKNATVEIRDAILRAWRKSQGEEGGVN</sequence>
<protein>
    <recommendedName>
        <fullName evidence="3">Serine hydrolase domain-containing protein</fullName>
    </recommendedName>
</protein>
<dbReference type="InterPro" id="IPR050593">
    <property type="entry name" value="LovG"/>
</dbReference>
<comment type="caution">
    <text evidence="4">The sequence shown here is derived from an EMBL/GenBank/DDBJ whole genome shotgun (WGS) entry which is preliminary data.</text>
</comment>
<dbReference type="GO" id="GO:0044550">
    <property type="term" value="P:secondary metabolite biosynthetic process"/>
    <property type="evidence" value="ECO:0007669"/>
    <property type="project" value="TreeGrafter"/>
</dbReference>
<dbReference type="Proteomes" id="UP001161017">
    <property type="component" value="Unassembled WGS sequence"/>
</dbReference>
<organism evidence="4 5">
    <name type="scientific">Ramalina farinacea</name>
    <dbReference type="NCBI Taxonomy" id="258253"/>
    <lineage>
        <taxon>Eukaryota</taxon>
        <taxon>Fungi</taxon>
        <taxon>Dikarya</taxon>
        <taxon>Ascomycota</taxon>
        <taxon>Pezizomycotina</taxon>
        <taxon>Lecanoromycetes</taxon>
        <taxon>OSLEUM clade</taxon>
        <taxon>Lecanoromycetidae</taxon>
        <taxon>Lecanorales</taxon>
        <taxon>Lecanorineae</taxon>
        <taxon>Ramalinaceae</taxon>
        <taxon>Ramalina</taxon>
    </lineage>
</organism>
<dbReference type="GO" id="GO:0016787">
    <property type="term" value="F:hydrolase activity"/>
    <property type="evidence" value="ECO:0007669"/>
    <property type="project" value="UniProtKB-KW"/>
</dbReference>
<dbReference type="InterPro" id="IPR005645">
    <property type="entry name" value="FSH-like_dom"/>
</dbReference>
<dbReference type="GO" id="GO:0005737">
    <property type="term" value="C:cytoplasm"/>
    <property type="evidence" value="ECO:0007669"/>
    <property type="project" value="TreeGrafter"/>
</dbReference>
<evidence type="ECO:0000259" key="3">
    <source>
        <dbReference type="Pfam" id="PF03959"/>
    </source>
</evidence>
<name>A0AA43QJ44_9LECA</name>
<accession>A0AA43QJ44</accession>
<dbReference type="PANTHER" id="PTHR48070">
    <property type="entry name" value="ESTERASE OVCA2"/>
    <property type="match status" value="1"/>
</dbReference>
<keyword evidence="2" id="KW-0378">Hydrolase</keyword>
<feature type="domain" description="Serine hydrolase" evidence="3">
    <location>
        <begin position="18"/>
        <end position="254"/>
    </location>
</feature>
<dbReference type="AlphaFoldDB" id="A0AA43QJ44"/>
<dbReference type="InterPro" id="IPR029058">
    <property type="entry name" value="AB_hydrolase_fold"/>
</dbReference>
<dbReference type="Gene3D" id="3.40.50.1820">
    <property type="entry name" value="alpha/beta hydrolase"/>
    <property type="match status" value="1"/>
</dbReference>
<dbReference type="SUPFAM" id="SSF53474">
    <property type="entry name" value="alpha/beta-Hydrolases"/>
    <property type="match status" value="1"/>
</dbReference>
<evidence type="ECO:0000256" key="1">
    <source>
        <dbReference type="ARBA" id="ARBA00005863"/>
    </source>
</evidence>
<dbReference type="Pfam" id="PF03959">
    <property type="entry name" value="FSH1"/>
    <property type="match status" value="1"/>
</dbReference>
<evidence type="ECO:0000313" key="5">
    <source>
        <dbReference type="Proteomes" id="UP001161017"/>
    </source>
</evidence>
<evidence type="ECO:0000313" key="4">
    <source>
        <dbReference type="EMBL" id="MDI1487420.1"/>
    </source>
</evidence>
<reference evidence="4" key="1">
    <citation type="journal article" date="2023" name="Genome Biol. Evol.">
        <title>First Whole Genome Sequence and Flow Cytometry Genome Size Data for the Lichen-Forming Fungus Ramalina farinacea (Ascomycota).</title>
        <authorList>
            <person name="Llewellyn T."/>
            <person name="Mian S."/>
            <person name="Hill R."/>
            <person name="Leitch I.J."/>
            <person name="Gaya E."/>
        </authorList>
    </citation>
    <scope>NUCLEOTIDE SEQUENCE</scope>
    <source>
        <strain evidence="4">LIQ254RAFAR</strain>
    </source>
</reference>
<comment type="similarity">
    <text evidence="1">Belongs to the LovG family.</text>
</comment>